<keyword evidence="3 7" id="KW-0732">Signal</keyword>
<dbReference type="Proteomes" id="UP000254055">
    <property type="component" value="Unassembled WGS sequence"/>
</dbReference>
<dbReference type="InterPro" id="IPR017937">
    <property type="entry name" value="Thioredoxin_CS"/>
</dbReference>
<evidence type="ECO:0000256" key="3">
    <source>
        <dbReference type="ARBA" id="ARBA00022729"/>
    </source>
</evidence>
<dbReference type="InterPro" id="IPR001853">
    <property type="entry name" value="DSBA-like_thioredoxin_dom"/>
</dbReference>
<dbReference type="PROSITE" id="PS00194">
    <property type="entry name" value="THIOREDOXIN_1"/>
    <property type="match status" value="1"/>
</dbReference>
<feature type="disulfide bond" description="Redox-active" evidence="6">
    <location>
        <begin position="54"/>
        <end position="57"/>
    </location>
</feature>
<sequence>MKLKTVLLTAIASMTLAANAYSATEGTDYAVLPKQIPQLQDDKIEVLEFFGYFCVHCHHLDPVLLKHSKTFPADTYLRTEHVVWQPEHLGFARVAAAVNSSGLKYQANPEVFKAVYEQRINLADTNTFKQWAESQKSFDGKKLIAAYDSFSNPAQAKKMEELTNTYQISGTPTVIVGGKYQVKFTGDWNAGMKTIDELVAKVRSERGMKAPSAKAKTAAAASSALKSKGAMIAKAANK</sequence>
<evidence type="ECO:0000256" key="6">
    <source>
        <dbReference type="PIRSR" id="PIRSR001488-1"/>
    </source>
</evidence>
<evidence type="ECO:0000256" key="1">
    <source>
        <dbReference type="ARBA" id="ARBA00005791"/>
    </source>
</evidence>
<evidence type="ECO:0000313" key="10">
    <source>
        <dbReference type="Proteomes" id="UP000254055"/>
    </source>
</evidence>
<evidence type="ECO:0000256" key="4">
    <source>
        <dbReference type="ARBA" id="ARBA00023157"/>
    </source>
</evidence>
<dbReference type="InterPro" id="IPR050824">
    <property type="entry name" value="Thiol_disulfide_DsbA"/>
</dbReference>
<keyword evidence="4" id="KW-1015">Disulfide bond</keyword>
<feature type="chain" id="PRO_5017037331" description="Thiol:disulfide interchange protein DsbA" evidence="7">
    <location>
        <begin position="21"/>
        <end position="238"/>
    </location>
</feature>
<evidence type="ECO:0000256" key="7">
    <source>
        <dbReference type="SAM" id="SignalP"/>
    </source>
</evidence>
<dbReference type="GO" id="GO:0016853">
    <property type="term" value="F:isomerase activity"/>
    <property type="evidence" value="ECO:0007669"/>
    <property type="project" value="UniProtKB-KW"/>
</dbReference>
<dbReference type="GO" id="GO:0016491">
    <property type="term" value="F:oxidoreductase activity"/>
    <property type="evidence" value="ECO:0007669"/>
    <property type="project" value="InterPro"/>
</dbReference>
<dbReference type="InterPro" id="IPR023205">
    <property type="entry name" value="DsbA/DsbL"/>
</dbReference>
<evidence type="ECO:0000259" key="8">
    <source>
        <dbReference type="Pfam" id="PF01323"/>
    </source>
</evidence>
<evidence type="ECO:0000256" key="5">
    <source>
        <dbReference type="ARBA" id="ARBA00023284"/>
    </source>
</evidence>
<gene>
    <name evidence="9" type="primary">dsbA</name>
    <name evidence="9" type="ORF">NCTC12229_02293</name>
</gene>
<dbReference type="AlphaFoldDB" id="A0A378X622"/>
<feature type="signal peptide" evidence="7">
    <location>
        <begin position="1"/>
        <end position="20"/>
    </location>
</feature>
<accession>A0A378X622</accession>
<dbReference type="SUPFAM" id="SSF52833">
    <property type="entry name" value="Thioredoxin-like"/>
    <property type="match status" value="1"/>
</dbReference>
<protein>
    <recommendedName>
        <fullName evidence="2">Thiol:disulfide interchange protein DsbA</fullName>
    </recommendedName>
</protein>
<dbReference type="InterPro" id="IPR036249">
    <property type="entry name" value="Thioredoxin-like_sf"/>
</dbReference>
<dbReference type="RefSeq" id="WP_115135085.1">
    <property type="nucleotide sequence ID" value="NZ_UGRS01000003.1"/>
</dbReference>
<keyword evidence="5" id="KW-0676">Redox-active center</keyword>
<proteinExistence type="inferred from homology"/>
<feature type="domain" description="DSBA-like thioredoxin" evidence="8">
    <location>
        <begin position="89"/>
        <end position="184"/>
    </location>
</feature>
<dbReference type="OrthoDB" id="9784896at2"/>
<dbReference type="PIRSF" id="PIRSF001488">
    <property type="entry name" value="Tdi_protein"/>
    <property type="match status" value="1"/>
</dbReference>
<keyword evidence="9" id="KW-0413">Isomerase</keyword>
<name>A0A378X622_9NEIS</name>
<organism evidence="9 10">
    <name type="scientific">Neisseria zoodegmatis</name>
    <dbReference type="NCBI Taxonomy" id="326523"/>
    <lineage>
        <taxon>Bacteria</taxon>
        <taxon>Pseudomonadati</taxon>
        <taxon>Pseudomonadota</taxon>
        <taxon>Betaproteobacteria</taxon>
        <taxon>Neisseriales</taxon>
        <taxon>Neisseriaceae</taxon>
        <taxon>Neisseria</taxon>
    </lineage>
</organism>
<dbReference type="PANTHER" id="PTHR35891:SF3">
    <property type="entry name" value="THIOL:DISULFIDE INTERCHANGE PROTEIN DSBL"/>
    <property type="match status" value="1"/>
</dbReference>
<comment type="similarity">
    <text evidence="1">Belongs to the thioredoxin family. DsbA subfamily.</text>
</comment>
<dbReference type="PANTHER" id="PTHR35891">
    <property type="entry name" value="THIOL:DISULFIDE INTERCHANGE PROTEIN DSBA"/>
    <property type="match status" value="1"/>
</dbReference>
<dbReference type="Gene3D" id="3.40.30.10">
    <property type="entry name" value="Glutaredoxin"/>
    <property type="match status" value="1"/>
</dbReference>
<reference evidence="9 10" key="1">
    <citation type="submission" date="2018-06" db="EMBL/GenBank/DDBJ databases">
        <authorList>
            <consortium name="Pathogen Informatics"/>
            <person name="Doyle S."/>
        </authorList>
    </citation>
    <scope>NUCLEOTIDE SEQUENCE [LARGE SCALE GENOMIC DNA]</scope>
    <source>
        <strain evidence="9 10">NCTC12229</strain>
    </source>
</reference>
<dbReference type="Pfam" id="PF01323">
    <property type="entry name" value="DSBA"/>
    <property type="match status" value="1"/>
</dbReference>
<evidence type="ECO:0000256" key="2">
    <source>
        <dbReference type="ARBA" id="ARBA00013831"/>
    </source>
</evidence>
<evidence type="ECO:0000313" key="9">
    <source>
        <dbReference type="EMBL" id="SUA48869.1"/>
    </source>
</evidence>
<dbReference type="EMBL" id="UGRS01000003">
    <property type="protein sequence ID" value="SUA48869.1"/>
    <property type="molecule type" value="Genomic_DNA"/>
</dbReference>
<dbReference type="CDD" id="cd03019">
    <property type="entry name" value="DsbA_DsbA"/>
    <property type="match status" value="1"/>
</dbReference>